<dbReference type="Proteomes" id="UP001254848">
    <property type="component" value="Unassembled WGS sequence"/>
</dbReference>
<dbReference type="InterPro" id="IPR052533">
    <property type="entry name" value="WalJ/YycJ-like"/>
</dbReference>
<reference evidence="2 3" key="1">
    <citation type="submission" date="2023-07" db="EMBL/GenBank/DDBJ databases">
        <title>The novel representative of Negativicutes class, Anaeroselena agilis gen. nov. sp. nov.</title>
        <authorList>
            <person name="Prokofeva M.I."/>
            <person name="Elcheninov A.G."/>
            <person name="Klyukina A."/>
            <person name="Kublanov I.V."/>
            <person name="Frolov E.N."/>
            <person name="Podosokorskaya O.A."/>
        </authorList>
    </citation>
    <scope>NUCLEOTIDE SEQUENCE [LARGE SCALE GENOMIC DNA]</scope>
    <source>
        <strain evidence="2 3">4137-cl</strain>
    </source>
</reference>
<evidence type="ECO:0000313" key="2">
    <source>
        <dbReference type="EMBL" id="MDT8901135.1"/>
    </source>
</evidence>
<dbReference type="PANTHER" id="PTHR47619">
    <property type="entry name" value="METALLO-HYDROLASE YYCJ-RELATED"/>
    <property type="match status" value="1"/>
</dbReference>
<dbReference type="PANTHER" id="PTHR47619:SF1">
    <property type="entry name" value="EXODEOXYRIBONUCLEASE WALJ"/>
    <property type="match status" value="1"/>
</dbReference>
<gene>
    <name evidence="2" type="ORF">Q4T40_07790</name>
</gene>
<keyword evidence="3" id="KW-1185">Reference proteome</keyword>
<protein>
    <submittedName>
        <fullName evidence="2">MBL fold metallo-hydrolase</fullName>
    </submittedName>
</protein>
<sequence length="232" mass="25329">MDIDILASSSAGNAYRVSDGKTGLLLDCGLAWREIQRILHFQTSALAGILLTHEHGDHAKAARDAAKAGLDIFSGQGTFDALALSGHRCHPAKARHQFRLGTFTVLPFDTVHDAAEPLGFLLASGDEKLVYLTDTAYSRYMFPGLTHILVEANYSDDILRERVESGEVDVAMKSRLLRSHMSLQTCKEFLLANDLSQVEAIYLIHLSNGNSDAARFKREVQAATGKPVYVAG</sequence>
<dbReference type="SUPFAM" id="SSF56281">
    <property type="entry name" value="Metallo-hydrolase/oxidoreductase"/>
    <property type="match status" value="1"/>
</dbReference>
<feature type="domain" description="Metallo-beta-lactamase" evidence="1">
    <location>
        <begin position="11"/>
        <end position="180"/>
    </location>
</feature>
<organism evidence="2 3">
    <name type="scientific">Anaeroselena agilis</name>
    <dbReference type="NCBI Taxonomy" id="3063788"/>
    <lineage>
        <taxon>Bacteria</taxon>
        <taxon>Bacillati</taxon>
        <taxon>Bacillota</taxon>
        <taxon>Negativicutes</taxon>
        <taxon>Acetonemataceae</taxon>
        <taxon>Anaeroselena</taxon>
    </lineage>
</organism>
<evidence type="ECO:0000313" key="3">
    <source>
        <dbReference type="Proteomes" id="UP001254848"/>
    </source>
</evidence>
<accession>A0ABU3NXJ8</accession>
<dbReference type="Pfam" id="PF12706">
    <property type="entry name" value="Lactamase_B_2"/>
    <property type="match status" value="1"/>
</dbReference>
<proteinExistence type="predicted"/>
<dbReference type="SMART" id="SM00849">
    <property type="entry name" value="Lactamase_B"/>
    <property type="match status" value="1"/>
</dbReference>
<name>A0ABU3NXJ8_9FIRM</name>
<dbReference type="Gene3D" id="3.60.15.10">
    <property type="entry name" value="Ribonuclease Z/Hydroxyacylglutathione hydrolase-like"/>
    <property type="match status" value="1"/>
</dbReference>
<dbReference type="InterPro" id="IPR001279">
    <property type="entry name" value="Metallo-B-lactamas"/>
</dbReference>
<evidence type="ECO:0000259" key="1">
    <source>
        <dbReference type="SMART" id="SM00849"/>
    </source>
</evidence>
<comment type="caution">
    <text evidence="2">The sequence shown here is derived from an EMBL/GenBank/DDBJ whole genome shotgun (WGS) entry which is preliminary data.</text>
</comment>
<dbReference type="RefSeq" id="WP_413779659.1">
    <property type="nucleotide sequence ID" value="NZ_JAUOZS010000001.1"/>
</dbReference>
<dbReference type="InterPro" id="IPR036866">
    <property type="entry name" value="RibonucZ/Hydroxyglut_hydro"/>
</dbReference>
<dbReference type="EMBL" id="JAUOZS010000001">
    <property type="protein sequence ID" value="MDT8901135.1"/>
    <property type="molecule type" value="Genomic_DNA"/>
</dbReference>